<dbReference type="SUPFAM" id="SSF51695">
    <property type="entry name" value="PLC-like phosphodiesterases"/>
    <property type="match status" value="1"/>
</dbReference>
<dbReference type="Pfam" id="PF03009">
    <property type="entry name" value="GDPD"/>
    <property type="match status" value="1"/>
</dbReference>
<proteinExistence type="predicted"/>
<dbReference type="InterPro" id="IPR030395">
    <property type="entry name" value="GP_PDE_dom"/>
</dbReference>
<feature type="domain" description="GP-PDE" evidence="1">
    <location>
        <begin position="15"/>
        <end position="256"/>
    </location>
</feature>
<dbReference type="PANTHER" id="PTHR46211">
    <property type="entry name" value="GLYCEROPHOSPHORYL DIESTER PHOSPHODIESTERASE"/>
    <property type="match status" value="1"/>
</dbReference>
<comment type="caution">
    <text evidence="2">The sequence shown here is derived from an EMBL/GenBank/DDBJ whole genome shotgun (WGS) entry which is preliminary data.</text>
</comment>
<evidence type="ECO:0000313" key="2">
    <source>
        <dbReference type="EMBL" id="SPT53384.1"/>
    </source>
</evidence>
<evidence type="ECO:0000259" key="1">
    <source>
        <dbReference type="PROSITE" id="PS51704"/>
    </source>
</evidence>
<dbReference type="EC" id="3.1.4.46" evidence="2"/>
<dbReference type="Gene3D" id="3.20.20.190">
    <property type="entry name" value="Phosphatidylinositol (PI) phosphodiesterase"/>
    <property type="match status" value="1"/>
</dbReference>
<evidence type="ECO:0000313" key="3">
    <source>
        <dbReference type="Proteomes" id="UP000250006"/>
    </source>
</evidence>
<sequence>MLQQERPRGREFRVPEVVAHRGGGREVPENTWAAVEHTVGLGLRWMETDLHVTGDGVVILWHDPSFQRVANQTVPISQQTWQEISGQDVGDGRPPVRLDDVLHAFPELHLNMDLKVPEVVQPALQVARAADALERVRFASFSARRLAVLRRQEPRATTSVGTSDVAGLLLRAESGLPLPRTRWSWVQGRSKVDCVQVPTAHKGIPVVTERFVAAAHRYGLEVHVWTVDDPAEMERLAAMNVDALITDVPTVALEVVGRLKQA</sequence>
<accession>A0ABY1VMP7</accession>
<dbReference type="InterPro" id="IPR017946">
    <property type="entry name" value="PLC-like_Pdiesterase_TIM-brl"/>
</dbReference>
<dbReference type="PROSITE" id="PS51704">
    <property type="entry name" value="GP_PDE"/>
    <property type="match status" value="1"/>
</dbReference>
<dbReference type="EMBL" id="UAPQ01000006">
    <property type="protein sequence ID" value="SPT53384.1"/>
    <property type="molecule type" value="Genomic_DNA"/>
</dbReference>
<name>A0ABY1VMP7_9ACTO</name>
<protein>
    <submittedName>
        <fullName evidence="2">Glycerophosphoryl diester phosphodiesterase</fullName>
        <ecNumber evidence="2">3.1.4.46</ecNumber>
    </submittedName>
</protein>
<gene>
    <name evidence="2" type="primary">ugpQ_1</name>
    <name evidence="2" type="ORF">NCTC11535_01047</name>
</gene>
<dbReference type="GO" id="GO:0008889">
    <property type="term" value="F:glycerophosphodiester phosphodiesterase activity"/>
    <property type="evidence" value="ECO:0007669"/>
    <property type="project" value="UniProtKB-EC"/>
</dbReference>
<organism evidence="2 3">
    <name type="scientific">Actinomyces bovis</name>
    <dbReference type="NCBI Taxonomy" id="1658"/>
    <lineage>
        <taxon>Bacteria</taxon>
        <taxon>Bacillati</taxon>
        <taxon>Actinomycetota</taxon>
        <taxon>Actinomycetes</taxon>
        <taxon>Actinomycetales</taxon>
        <taxon>Actinomycetaceae</taxon>
        <taxon>Actinomyces</taxon>
    </lineage>
</organism>
<dbReference type="PANTHER" id="PTHR46211:SF14">
    <property type="entry name" value="GLYCEROPHOSPHODIESTER PHOSPHODIESTERASE"/>
    <property type="match status" value="1"/>
</dbReference>
<keyword evidence="2" id="KW-0378">Hydrolase</keyword>
<dbReference type="RefSeq" id="WP_111836318.1">
    <property type="nucleotide sequence ID" value="NZ_UAPQ01000006.1"/>
</dbReference>
<dbReference type="Proteomes" id="UP000250006">
    <property type="component" value="Unassembled WGS sequence"/>
</dbReference>
<keyword evidence="3" id="KW-1185">Reference proteome</keyword>
<reference evidence="2 3" key="1">
    <citation type="submission" date="2018-06" db="EMBL/GenBank/DDBJ databases">
        <authorList>
            <consortium name="Pathogen Informatics"/>
            <person name="Doyle S."/>
        </authorList>
    </citation>
    <scope>NUCLEOTIDE SEQUENCE [LARGE SCALE GENOMIC DNA]</scope>
    <source>
        <strain evidence="2 3">NCTC11535</strain>
    </source>
</reference>
<dbReference type="CDD" id="cd08561">
    <property type="entry name" value="GDPD_cytoplasmic_ScUgpQ2_like"/>
    <property type="match status" value="1"/>
</dbReference>